<comment type="cofactor">
    <cofactor evidence="6">
        <name>Zn(2+)</name>
        <dbReference type="ChEBI" id="CHEBI:29105"/>
    </cofactor>
    <text evidence="6">Binds 1 zinc ion per subunit.</text>
</comment>
<evidence type="ECO:0000259" key="8">
    <source>
        <dbReference type="Pfam" id="PF01435"/>
    </source>
</evidence>
<name>A0ABU8E4U4_9ACTN</name>
<evidence type="ECO:0000256" key="1">
    <source>
        <dbReference type="ARBA" id="ARBA00022670"/>
    </source>
</evidence>
<dbReference type="RefSeq" id="WP_225232403.1">
    <property type="nucleotide sequence ID" value="NZ_JBAPLV010000008.1"/>
</dbReference>
<comment type="similarity">
    <text evidence="6">Belongs to the peptidase M48 family.</text>
</comment>
<feature type="transmembrane region" description="Helical" evidence="7">
    <location>
        <begin position="91"/>
        <end position="111"/>
    </location>
</feature>
<evidence type="ECO:0000256" key="7">
    <source>
        <dbReference type="SAM" id="Phobius"/>
    </source>
</evidence>
<feature type="transmembrane region" description="Helical" evidence="7">
    <location>
        <begin position="282"/>
        <end position="304"/>
    </location>
</feature>
<keyword evidence="5 6" id="KW-0482">Metalloprotease</keyword>
<evidence type="ECO:0000256" key="5">
    <source>
        <dbReference type="ARBA" id="ARBA00023049"/>
    </source>
</evidence>
<keyword evidence="1 6" id="KW-0645">Protease</keyword>
<proteinExistence type="inferred from homology"/>
<keyword evidence="7" id="KW-0472">Membrane</keyword>
<evidence type="ECO:0000256" key="3">
    <source>
        <dbReference type="ARBA" id="ARBA00022801"/>
    </source>
</evidence>
<keyword evidence="4 6" id="KW-0862">Zinc</keyword>
<keyword evidence="10" id="KW-1185">Reference proteome</keyword>
<dbReference type="EMBL" id="JBAPLV010000008">
    <property type="protein sequence ID" value="MEI4278661.1"/>
    <property type="molecule type" value="Genomic_DNA"/>
</dbReference>
<feature type="domain" description="Peptidase M48" evidence="8">
    <location>
        <begin position="150"/>
        <end position="214"/>
    </location>
</feature>
<evidence type="ECO:0000313" key="9">
    <source>
        <dbReference type="EMBL" id="MEI4278661.1"/>
    </source>
</evidence>
<accession>A0ABU8E4U4</accession>
<dbReference type="Proteomes" id="UP001373496">
    <property type="component" value="Unassembled WGS sequence"/>
</dbReference>
<keyword evidence="2" id="KW-0479">Metal-binding</keyword>
<evidence type="ECO:0000256" key="2">
    <source>
        <dbReference type="ARBA" id="ARBA00022723"/>
    </source>
</evidence>
<organism evidence="9 10">
    <name type="scientific">Klenkia terrae</name>
    <dbReference type="NCBI Taxonomy" id="1052259"/>
    <lineage>
        <taxon>Bacteria</taxon>
        <taxon>Bacillati</taxon>
        <taxon>Actinomycetota</taxon>
        <taxon>Actinomycetes</taxon>
        <taxon>Geodermatophilales</taxon>
        <taxon>Geodermatophilaceae</taxon>
        <taxon>Klenkia</taxon>
    </lineage>
</organism>
<reference evidence="9 10" key="1">
    <citation type="submission" date="2024-03" db="EMBL/GenBank/DDBJ databases">
        <title>Draft genome sequence of Klenkia terrae.</title>
        <authorList>
            <person name="Duangmal K."/>
            <person name="Chantavorakit T."/>
        </authorList>
    </citation>
    <scope>NUCLEOTIDE SEQUENCE [LARGE SCALE GENOMIC DNA]</scope>
    <source>
        <strain evidence="9 10">JCM 17786</strain>
    </source>
</reference>
<dbReference type="CDD" id="cd07326">
    <property type="entry name" value="M56_BlaR1_MecR1_like"/>
    <property type="match status" value="1"/>
</dbReference>
<keyword evidence="7" id="KW-0812">Transmembrane</keyword>
<dbReference type="PANTHER" id="PTHR34978">
    <property type="entry name" value="POSSIBLE SENSOR-TRANSDUCER PROTEIN BLAR"/>
    <property type="match status" value="1"/>
</dbReference>
<dbReference type="Pfam" id="PF01435">
    <property type="entry name" value="Peptidase_M48"/>
    <property type="match status" value="1"/>
</dbReference>
<feature type="transmembrane region" description="Helical" evidence="7">
    <location>
        <begin position="34"/>
        <end position="59"/>
    </location>
</feature>
<evidence type="ECO:0000313" key="10">
    <source>
        <dbReference type="Proteomes" id="UP001373496"/>
    </source>
</evidence>
<dbReference type="Gene3D" id="3.30.2010.10">
    <property type="entry name" value="Metalloproteases ('zincins'), catalytic domain"/>
    <property type="match status" value="1"/>
</dbReference>
<keyword evidence="7" id="KW-1133">Transmembrane helix</keyword>
<dbReference type="InterPro" id="IPR052173">
    <property type="entry name" value="Beta-lactam_resp_regulator"/>
</dbReference>
<dbReference type="InterPro" id="IPR001915">
    <property type="entry name" value="Peptidase_M48"/>
</dbReference>
<dbReference type="PANTHER" id="PTHR34978:SF3">
    <property type="entry name" value="SLR0241 PROTEIN"/>
    <property type="match status" value="1"/>
</dbReference>
<sequence>MNGVLGLLVGSAVVGMHGHRPLQWLADRQLDPTILLTGWLLSTVGLIVSTVASITLLALPADEHPAAGIFRLAGGCWTALSSGSLPGWREGLAAVGVIGVATILLRIGWALTVRRRRRRSTAPHVEQLRLLAAGMPSGDPLWVRDDRPLALSIGGRPGVIIMSDSLRHHLTPRALAATMEHERAHLRGRHHLLVAIVETLAAAFAMSPFLRAAPAALADLIELAADAQAARRCSAGAVQEALSRLTGQPTPAVGLAMASHLTQARLTRLTTGSIGASRAMRLMGCTAAAIAALSLPAAAGWLALEVVGCVVA</sequence>
<evidence type="ECO:0000256" key="6">
    <source>
        <dbReference type="RuleBase" id="RU003983"/>
    </source>
</evidence>
<evidence type="ECO:0000256" key="4">
    <source>
        <dbReference type="ARBA" id="ARBA00022833"/>
    </source>
</evidence>
<keyword evidence="3 6" id="KW-0378">Hydrolase</keyword>
<protein>
    <submittedName>
        <fullName evidence="9">M56 family metallopeptidase</fullName>
    </submittedName>
</protein>
<gene>
    <name evidence="9" type="ORF">UXQ13_09315</name>
</gene>
<comment type="caution">
    <text evidence="9">The sequence shown here is derived from an EMBL/GenBank/DDBJ whole genome shotgun (WGS) entry which is preliminary data.</text>
</comment>